<dbReference type="SUPFAM" id="SSF56349">
    <property type="entry name" value="DNA breaking-rejoining enzymes"/>
    <property type="match status" value="1"/>
</dbReference>
<dbReference type="InterPro" id="IPR050090">
    <property type="entry name" value="Tyrosine_recombinase_XerCD"/>
</dbReference>
<dbReference type="Proteomes" id="UP000645517">
    <property type="component" value="Unassembled WGS sequence"/>
</dbReference>
<dbReference type="InterPro" id="IPR013762">
    <property type="entry name" value="Integrase-like_cat_sf"/>
</dbReference>
<dbReference type="CDD" id="cd00397">
    <property type="entry name" value="DNA_BRE_C"/>
    <property type="match status" value="1"/>
</dbReference>
<accession>A0ABQ2J389</accession>
<dbReference type="InterPro" id="IPR002104">
    <property type="entry name" value="Integrase_catalytic"/>
</dbReference>
<comment type="similarity">
    <text evidence="1">Belongs to the 'phage' integrase family.</text>
</comment>
<dbReference type="Gene3D" id="1.10.150.130">
    <property type="match status" value="1"/>
</dbReference>
<dbReference type="InterPro" id="IPR010998">
    <property type="entry name" value="Integrase_recombinase_N"/>
</dbReference>
<gene>
    <name evidence="7" type="ORF">GCM10010842_15580</name>
</gene>
<comment type="caution">
    <text evidence="7">The sequence shown here is derived from an EMBL/GenBank/DDBJ whole genome shotgun (WGS) entry which is preliminary data.</text>
</comment>
<dbReference type="InterPro" id="IPR044068">
    <property type="entry name" value="CB"/>
</dbReference>
<evidence type="ECO:0000256" key="1">
    <source>
        <dbReference type="ARBA" id="ARBA00008857"/>
    </source>
</evidence>
<dbReference type="Pfam" id="PF00589">
    <property type="entry name" value="Phage_integrase"/>
    <property type="match status" value="1"/>
</dbReference>
<name>A0ABQ2J389_9DEIO</name>
<protein>
    <submittedName>
        <fullName evidence="7">Integrase</fullName>
    </submittedName>
</protein>
<reference evidence="8" key="1">
    <citation type="journal article" date="2019" name="Int. J. Syst. Evol. Microbiol.">
        <title>The Global Catalogue of Microorganisms (GCM) 10K type strain sequencing project: providing services to taxonomists for standard genome sequencing and annotation.</title>
        <authorList>
            <consortium name="The Broad Institute Genomics Platform"/>
            <consortium name="The Broad Institute Genome Sequencing Center for Infectious Disease"/>
            <person name="Wu L."/>
            <person name="Ma J."/>
        </authorList>
    </citation>
    <scope>NUCLEOTIDE SEQUENCE [LARGE SCALE GENOMIC DNA]</scope>
    <source>
        <strain evidence="8">JCM 16918</strain>
    </source>
</reference>
<feature type="domain" description="Core-binding (CB)" evidence="6">
    <location>
        <begin position="1"/>
        <end position="79"/>
    </location>
</feature>
<evidence type="ECO:0000313" key="8">
    <source>
        <dbReference type="Proteomes" id="UP000645517"/>
    </source>
</evidence>
<keyword evidence="8" id="KW-1185">Reference proteome</keyword>
<evidence type="ECO:0000259" key="5">
    <source>
        <dbReference type="PROSITE" id="PS51898"/>
    </source>
</evidence>
<evidence type="ECO:0000256" key="4">
    <source>
        <dbReference type="PROSITE-ProRule" id="PRU01248"/>
    </source>
</evidence>
<dbReference type="PROSITE" id="PS51898">
    <property type="entry name" value="TYR_RECOMBINASE"/>
    <property type="match status" value="1"/>
</dbReference>
<dbReference type="Gene3D" id="1.10.443.10">
    <property type="entry name" value="Intergrase catalytic core"/>
    <property type="match status" value="1"/>
</dbReference>
<evidence type="ECO:0000259" key="6">
    <source>
        <dbReference type="PROSITE" id="PS51900"/>
    </source>
</evidence>
<keyword evidence="3" id="KW-0233">DNA recombination</keyword>
<evidence type="ECO:0000256" key="2">
    <source>
        <dbReference type="ARBA" id="ARBA00023125"/>
    </source>
</evidence>
<dbReference type="EMBL" id="BMOR01000005">
    <property type="protein sequence ID" value="GGN35632.1"/>
    <property type="molecule type" value="Genomic_DNA"/>
</dbReference>
<dbReference type="PANTHER" id="PTHR30349:SF41">
    <property type="entry name" value="INTEGRASE_RECOMBINASE PROTEIN MJ0367-RELATED"/>
    <property type="match status" value="1"/>
</dbReference>
<evidence type="ECO:0000313" key="7">
    <source>
        <dbReference type="EMBL" id="GGN35632.1"/>
    </source>
</evidence>
<evidence type="ECO:0000256" key="3">
    <source>
        <dbReference type="ARBA" id="ARBA00023172"/>
    </source>
</evidence>
<dbReference type="PROSITE" id="PS51900">
    <property type="entry name" value="CB"/>
    <property type="match status" value="1"/>
</dbReference>
<keyword evidence="2 4" id="KW-0238">DNA-binding</keyword>
<proteinExistence type="inferred from homology"/>
<dbReference type="PANTHER" id="PTHR30349">
    <property type="entry name" value="PHAGE INTEGRASE-RELATED"/>
    <property type="match status" value="1"/>
</dbReference>
<organism evidence="7 8">
    <name type="scientific">Deinococcus daejeonensis</name>
    <dbReference type="NCBI Taxonomy" id="1007098"/>
    <lineage>
        <taxon>Bacteria</taxon>
        <taxon>Thermotogati</taxon>
        <taxon>Deinococcota</taxon>
        <taxon>Deinococci</taxon>
        <taxon>Deinococcales</taxon>
        <taxon>Deinococcaceae</taxon>
        <taxon>Deinococcus</taxon>
    </lineage>
</organism>
<dbReference type="InterPro" id="IPR011010">
    <property type="entry name" value="DNA_brk_join_enz"/>
</dbReference>
<sequence length="288" mass="32889">MNIQRAIDAFLLDHKARGSRPRTVEWHGQVLNILLRDMLEAEVSTLDVFTVNSILDRDVKPNTLANYERSLRAFTNWLLGVEVLTRDPFKGKRRVKQVFEHKRTLTHAEIQALFRAVRAVKRMETRNMALLALFLDTGLRAAEVARLKLADVNWETGTLRVDGKTGPGTVAFGRHTLKLLRRYVTHARHTTDPHLFVFDGKPLTSPSLSRWAKRLGQRAGLGDDIGCHTFRRTFATICIENGMDFFSLQRAMRHATPAMTQRYINLDFSHVRRQIDRNGPLAGLTLPD</sequence>
<feature type="domain" description="Tyr recombinase" evidence="5">
    <location>
        <begin position="100"/>
        <end position="276"/>
    </location>
</feature>